<accession>A0ABS2GPL6</accession>
<dbReference type="EMBL" id="JACJKX010000001">
    <property type="protein sequence ID" value="MBM6927785.1"/>
    <property type="molecule type" value="Genomic_DNA"/>
</dbReference>
<keyword evidence="1" id="KW-0285">Flavoprotein</keyword>
<gene>
    <name evidence="4" type="ORF">H5985_00620</name>
</gene>
<dbReference type="InterPro" id="IPR029039">
    <property type="entry name" value="Flavoprotein-like_sf"/>
</dbReference>
<protein>
    <recommendedName>
        <fullName evidence="3">Flavodoxin-like domain-containing protein</fullName>
    </recommendedName>
</protein>
<evidence type="ECO:0000313" key="4">
    <source>
        <dbReference type="EMBL" id="MBM6927785.1"/>
    </source>
</evidence>
<dbReference type="Proteomes" id="UP000777002">
    <property type="component" value="Unassembled WGS sequence"/>
</dbReference>
<keyword evidence="2" id="KW-0288">FMN</keyword>
<dbReference type="InterPro" id="IPR008254">
    <property type="entry name" value="Flavodoxin/NO_synth"/>
</dbReference>
<evidence type="ECO:0000259" key="3">
    <source>
        <dbReference type="Pfam" id="PF12641"/>
    </source>
</evidence>
<sequence length="169" mass="18895">MSALIIISSITGNTWKVGEALNRVYPTTSLKRTTDVLKCTELLDQHNEVIVGFWCDKGGLPPDLAQLVPYIRNKSLGIFATMGGNPQSERAKDWFKRQCDAVVGSERGNRLEATFLCQGKINPVLIEQMKKMPGYKETPESVARRQEAAKHPNEQDYRAAAEAFRELLA</sequence>
<comment type="caution">
    <text evidence="4">The sequence shown here is derived from an EMBL/GenBank/DDBJ whole genome shotgun (WGS) entry which is preliminary data.</text>
</comment>
<evidence type="ECO:0000256" key="1">
    <source>
        <dbReference type="ARBA" id="ARBA00022630"/>
    </source>
</evidence>
<organism evidence="4 5">
    <name type="scientific">Parasutterella secunda</name>
    <dbReference type="NCBI Taxonomy" id="626947"/>
    <lineage>
        <taxon>Bacteria</taxon>
        <taxon>Pseudomonadati</taxon>
        <taxon>Pseudomonadota</taxon>
        <taxon>Betaproteobacteria</taxon>
        <taxon>Burkholderiales</taxon>
        <taxon>Sutterellaceae</taxon>
        <taxon>Parasutterella</taxon>
    </lineage>
</organism>
<name>A0ABS2GPL6_9BURK</name>
<keyword evidence="5" id="KW-1185">Reference proteome</keyword>
<dbReference type="Pfam" id="PF12641">
    <property type="entry name" value="Flavodoxin_3"/>
    <property type="match status" value="1"/>
</dbReference>
<dbReference type="RefSeq" id="WP_205049376.1">
    <property type="nucleotide sequence ID" value="NZ_JACJKX010000001.1"/>
</dbReference>
<dbReference type="SUPFAM" id="SSF52218">
    <property type="entry name" value="Flavoproteins"/>
    <property type="match status" value="1"/>
</dbReference>
<evidence type="ECO:0000313" key="5">
    <source>
        <dbReference type="Proteomes" id="UP000777002"/>
    </source>
</evidence>
<proteinExistence type="predicted"/>
<evidence type="ECO:0000256" key="2">
    <source>
        <dbReference type="ARBA" id="ARBA00022643"/>
    </source>
</evidence>
<reference evidence="4 5" key="1">
    <citation type="journal article" date="2021" name="Sci. Rep.">
        <title>The distribution of antibiotic resistance genes in chicken gut microbiota commensals.</title>
        <authorList>
            <person name="Juricova H."/>
            <person name="Matiasovicova J."/>
            <person name="Kubasova T."/>
            <person name="Cejkova D."/>
            <person name="Rychlik I."/>
        </authorList>
    </citation>
    <scope>NUCLEOTIDE SEQUENCE [LARGE SCALE GENOMIC DNA]</scope>
    <source>
        <strain evidence="4 5">An562</strain>
    </source>
</reference>
<feature type="domain" description="Flavodoxin-like" evidence="3">
    <location>
        <begin position="4"/>
        <end position="164"/>
    </location>
</feature>